<proteinExistence type="predicted"/>
<dbReference type="RefSeq" id="WP_175373838.1">
    <property type="nucleotide sequence ID" value="NZ_JABWCS010000219.1"/>
</dbReference>
<keyword evidence="2" id="KW-1185">Reference proteome</keyword>
<sequence>MTIKEVISLRNFMIILCISMVLLLGQKAQRMSDKVNAVQEGSRLHAAGDLIGAEEKYREARENHSFSYKEEEIATQLEKLAPITAIRTGLDNVARYASSQALSGDFEGFMKSYDDLLQLKSQYMKPGGPYEAYYRKLSAASGLSEEWTTFFQHFKKQFLDTLAQNANGNDGGDDVKWKLLRIPDAFFGGSSAKQEQLNAAFRSHDTGQLKALAAAGSFGPLLESTLSMHKAYESHKYAAPWLKEQVENSGRIILKKDLEGKNISAFAEHAAAYRKFASSAGFKATQVLKYIDAQNAKLLKSAASKAKNGAYEDAIKLYTELYPLKDHSEDIAAVRLAWNIADPVRLLPGGGEQGRYNNVISGKGKYGAKVYVAATDSSGSLHYAVMNKDNAVSSFSMGVIPGFPSLHLVFFDEALEAATGEPVVVAEADSTDDNGRTLFTGYALQMQGISQLFSFSGDSYELQPDGSILVHNVGAGAGEGNAGQTAIYRKSGETYQFSEIVQAYPPIQASELELHPFQNVSIGCEIYLDNSGSAVAYADGRYILLQGYQGSITGPMLLSGQFQNDYGILQTETGEESVPVFVVTSAGSLSIVN</sequence>
<organism evidence="1 2">
    <name type="scientific">Paenibacillus agri</name>
    <dbReference type="NCBI Taxonomy" id="2744309"/>
    <lineage>
        <taxon>Bacteria</taxon>
        <taxon>Bacillati</taxon>
        <taxon>Bacillota</taxon>
        <taxon>Bacilli</taxon>
        <taxon>Bacillales</taxon>
        <taxon>Paenibacillaceae</taxon>
        <taxon>Paenibacillus</taxon>
    </lineage>
</organism>
<protein>
    <submittedName>
        <fullName evidence="1">Uncharacterized protein</fullName>
    </submittedName>
</protein>
<reference evidence="1" key="1">
    <citation type="submission" date="2020-06" db="EMBL/GenBank/DDBJ databases">
        <title>Paenibacillus sp. nov., isolated from soil.</title>
        <authorList>
            <person name="Seo Y.L."/>
        </authorList>
    </citation>
    <scope>NUCLEOTIDE SEQUENCE [LARGE SCALE GENOMIC DNA]</scope>
    <source>
        <strain evidence="1">JW14</strain>
    </source>
</reference>
<dbReference type="EMBL" id="JABWCS010000219">
    <property type="protein sequence ID" value="NUU63427.1"/>
    <property type="molecule type" value="Genomic_DNA"/>
</dbReference>
<dbReference type="Proteomes" id="UP000564806">
    <property type="component" value="Unassembled WGS sequence"/>
</dbReference>
<dbReference type="AlphaFoldDB" id="A0A850EVA3"/>
<accession>A0A850EVA3</accession>
<evidence type="ECO:0000313" key="2">
    <source>
        <dbReference type="Proteomes" id="UP000564806"/>
    </source>
</evidence>
<name>A0A850EVA3_9BACL</name>
<gene>
    <name evidence="1" type="ORF">HPT30_24005</name>
</gene>
<comment type="caution">
    <text evidence="1">The sequence shown here is derived from an EMBL/GenBank/DDBJ whole genome shotgun (WGS) entry which is preliminary data.</text>
</comment>
<evidence type="ECO:0000313" key="1">
    <source>
        <dbReference type="EMBL" id="NUU63427.1"/>
    </source>
</evidence>